<organism evidence="2 3">
    <name type="scientific">Gemmata massiliana</name>
    <dbReference type="NCBI Taxonomy" id="1210884"/>
    <lineage>
        <taxon>Bacteria</taxon>
        <taxon>Pseudomonadati</taxon>
        <taxon>Planctomycetota</taxon>
        <taxon>Planctomycetia</taxon>
        <taxon>Gemmatales</taxon>
        <taxon>Gemmataceae</taxon>
        <taxon>Gemmata</taxon>
    </lineage>
</organism>
<dbReference type="KEGG" id="gms:SOIL9_43030"/>
<feature type="region of interest" description="Disordered" evidence="1">
    <location>
        <begin position="27"/>
        <end position="82"/>
    </location>
</feature>
<accession>A0A6P2CWP4</accession>
<dbReference type="Proteomes" id="UP000464178">
    <property type="component" value="Chromosome"/>
</dbReference>
<feature type="compositionally biased region" description="Basic and acidic residues" evidence="1">
    <location>
        <begin position="121"/>
        <end position="140"/>
    </location>
</feature>
<keyword evidence="3" id="KW-1185">Reference proteome</keyword>
<feature type="region of interest" description="Disordered" evidence="1">
    <location>
        <begin position="113"/>
        <end position="140"/>
    </location>
</feature>
<name>A0A6P2CWP4_9BACT</name>
<proteinExistence type="predicted"/>
<evidence type="ECO:0000313" key="3">
    <source>
        <dbReference type="Proteomes" id="UP000464178"/>
    </source>
</evidence>
<evidence type="ECO:0000256" key="1">
    <source>
        <dbReference type="SAM" id="MobiDB-lite"/>
    </source>
</evidence>
<protein>
    <submittedName>
        <fullName evidence="2">Uncharacterized protein</fullName>
    </submittedName>
</protein>
<evidence type="ECO:0000313" key="2">
    <source>
        <dbReference type="EMBL" id="VTR93411.1"/>
    </source>
</evidence>
<sequence length="140" mass="15250">MVVEQKVAPGLERAGCFTIVARCAMREAQLSKEPPTPPRKKKPLPLPEDAPGQPLASHESPLARETAPPAGDTARTRAWQPDPFPLMTITLGFAKDSPRMTLFRSNKFNQMAVGRGVPGGSHDHAPTRYPATDRRLTATE</sequence>
<dbReference type="EMBL" id="LR593886">
    <property type="protein sequence ID" value="VTR93411.1"/>
    <property type="molecule type" value="Genomic_DNA"/>
</dbReference>
<reference evidence="2 3" key="1">
    <citation type="submission" date="2019-05" db="EMBL/GenBank/DDBJ databases">
        <authorList>
            <consortium name="Science for Life Laboratories"/>
        </authorList>
    </citation>
    <scope>NUCLEOTIDE SEQUENCE [LARGE SCALE GENOMIC DNA]</scope>
    <source>
        <strain evidence="2">Soil9</strain>
    </source>
</reference>
<gene>
    <name evidence="2" type="ORF">SOIL9_43030</name>
</gene>
<dbReference type="AlphaFoldDB" id="A0A6P2CWP4"/>